<dbReference type="PROSITE" id="PS50137">
    <property type="entry name" value="DS_RBD"/>
    <property type="match status" value="2"/>
</dbReference>
<dbReference type="PANTHER" id="PTHR46054:SF3">
    <property type="entry name" value="MATERNAL EFFECT PROTEIN STAUFEN"/>
    <property type="match status" value="1"/>
</dbReference>
<dbReference type="InterPro" id="IPR051740">
    <property type="entry name" value="DRBM-containing_protein"/>
</dbReference>
<gene>
    <name evidence="4" type="primary">PSOVI283g06140</name>
</gene>
<feature type="compositionally biased region" description="Low complexity" evidence="2">
    <location>
        <begin position="698"/>
        <end position="715"/>
    </location>
</feature>
<evidence type="ECO:0000313" key="4">
    <source>
        <dbReference type="EMBL" id="SZF06490.1"/>
    </source>
</evidence>
<dbReference type="PANTHER" id="PTHR46054">
    <property type="entry name" value="MATERNAL EFFECT PROTEIN STAUFEN"/>
    <property type="match status" value="1"/>
</dbReference>
<dbReference type="GO" id="GO:0035418">
    <property type="term" value="P:protein localization to synapse"/>
    <property type="evidence" value="ECO:0007669"/>
    <property type="project" value="TreeGrafter"/>
</dbReference>
<feature type="domain" description="DRBM" evidence="3">
    <location>
        <begin position="266"/>
        <end position="342"/>
    </location>
</feature>
<dbReference type="GO" id="GO:0003729">
    <property type="term" value="F:mRNA binding"/>
    <property type="evidence" value="ECO:0007669"/>
    <property type="project" value="TreeGrafter"/>
</dbReference>
<dbReference type="GO" id="GO:0098964">
    <property type="term" value="P:anterograde dendritic transport of messenger ribonucleoprotein complex"/>
    <property type="evidence" value="ECO:0007669"/>
    <property type="project" value="TreeGrafter"/>
</dbReference>
<evidence type="ECO:0000256" key="1">
    <source>
        <dbReference type="PROSITE-ProRule" id="PRU00266"/>
    </source>
</evidence>
<feature type="region of interest" description="Disordered" evidence="2">
    <location>
        <begin position="689"/>
        <end position="715"/>
    </location>
</feature>
<dbReference type="GO" id="GO:0008298">
    <property type="term" value="P:intracellular mRNA localization"/>
    <property type="evidence" value="ECO:0007669"/>
    <property type="project" value="TreeGrafter"/>
</dbReference>
<sequence>MDRYHRRKFGNIDHGDQKKMNIQTNNHQQRLSNIYQGCNEFLDQLKFKDAISLINDLCQLHKIKPEFELIDVRGSDYSKIFTVYIQLGVSEKHNGEGATIKSAQQNAALNALKNTRLKFPKNNAKQFTNNRGNIPKKFNQQNFVHHYHPNNRQAIINPFIPYNAPIYHQQMIPVNFTPSNPIYHCDPYTNKHFLVYELVNPCINFPEISNNVQSSSFHQNAIPKREIQSTTKQSTCKHQNEHQIVEKSENKEITDCNPAKNQSSIDPISDLNRFAALNRYRINFIHTDSYGPAHCPVFVYRCQLFNGDNQNEKLLYESEGKDRSKKMAKKQAAQNLLLKINDQKLQPKSELKNENFDYVSNKSLTLLYDLARNMSIPSPIFNYTVLNTNNHQLTAKNFIEKLRLTTKTVQIYKIECILNFEDKFILKTIGYSLTQRLTKQIAAFIMILRLGIRPPKFDQFDDLFIESLRFSLIESNDFDTDENILKFRQNNHSIDIIYANEKDFSKDLAQKQREMLKINEKFIHFIGKNFYHYMLKEQSQQALKKINERLPFLLKNFKSKSSAKIDHLNEESLLQLLSKMDMKSSRNHLKFIQTLLMFGITDETGDDILPLIEFKHRTFEINKNATITIIHVQFNYNNLTENEIDLIAKNYITYEFGDADSDASVELASLRLLNKISSNSMKKMFDMKAAAENDQTESSNSKSNSNSKSKSSSNQQKCKLIMKKLYDLCQDLLTHKPEFIITKSSDNDEEILCKCEIKFCHQNFNEKFNGILSIETIANSKRLAKTIASYLILSLIGCQHSTEINQLNDLPYFNEYLQKSIEKNSKTMPNIKQIMNGSNESRLNITLENNQLKLLDNNLKFIENVILKNIYQSHLKNQKFTKDPSCLYERIIDSLYEYLNYHKQLDNINTDNEFKTFDNWNNIINEWIDLNILSKKFDTKKYWNHLQLLSIIGSILNSQQSLKLMEPKLFELKCQLQSIKIENNQKDGKLAIIMLQCPYDWQQLEQNQLLRKKFLSFAIDSDAENAREYASYKALRYLAINLWKTKNF</sequence>
<dbReference type="GO" id="GO:0003725">
    <property type="term" value="F:double-stranded RNA binding"/>
    <property type="evidence" value="ECO:0007669"/>
    <property type="project" value="TreeGrafter"/>
</dbReference>
<dbReference type="SUPFAM" id="SSF54768">
    <property type="entry name" value="dsRNA-binding domain-like"/>
    <property type="match status" value="2"/>
</dbReference>
<dbReference type="SMART" id="SM00358">
    <property type="entry name" value="DSRM"/>
    <property type="match status" value="2"/>
</dbReference>
<evidence type="ECO:0000256" key="2">
    <source>
        <dbReference type="SAM" id="MobiDB-lite"/>
    </source>
</evidence>
<dbReference type="GO" id="GO:0032839">
    <property type="term" value="C:dendrite cytoplasm"/>
    <property type="evidence" value="ECO:0007669"/>
    <property type="project" value="GOC"/>
</dbReference>
<dbReference type="GO" id="GO:0005886">
    <property type="term" value="C:plasma membrane"/>
    <property type="evidence" value="ECO:0007669"/>
    <property type="project" value="TreeGrafter"/>
</dbReference>
<evidence type="ECO:0000259" key="3">
    <source>
        <dbReference type="PROSITE" id="PS50137"/>
    </source>
</evidence>
<name>A0A3B0RBU8_PSOOV</name>
<proteinExistence type="evidence at transcript level"/>
<organism evidence="4">
    <name type="scientific">Psoroptes ovis</name>
    <name type="common">Sheep scab mite</name>
    <dbReference type="NCBI Taxonomy" id="83912"/>
    <lineage>
        <taxon>Eukaryota</taxon>
        <taxon>Metazoa</taxon>
        <taxon>Ecdysozoa</taxon>
        <taxon>Arthropoda</taxon>
        <taxon>Chelicerata</taxon>
        <taxon>Arachnida</taxon>
        <taxon>Acari</taxon>
        <taxon>Acariformes</taxon>
        <taxon>Sarcoptiformes</taxon>
        <taxon>Astigmata</taxon>
        <taxon>Psoroptidia</taxon>
        <taxon>Sarcoptoidea</taxon>
        <taxon>Psoroptidae</taxon>
        <taxon>Psoroptes</taxon>
    </lineage>
</organism>
<reference evidence="4" key="1">
    <citation type="submission" date="2018-09" db="EMBL/GenBank/DDBJ databases">
        <authorList>
            <person name="Parvin R."/>
            <person name="Begum J.A."/>
            <person name="Chowdhury E.H."/>
            <person name="Islam M.R."/>
            <person name="Harder T."/>
        </authorList>
    </citation>
    <scope>NUCLEOTIDE SEQUENCE</scope>
</reference>
<dbReference type="AlphaFoldDB" id="A0A3B0RBU8"/>
<accession>A0A3B0RBU8</accession>
<dbReference type="EMBL" id="LS999172">
    <property type="protein sequence ID" value="SZF06490.1"/>
    <property type="molecule type" value="mRNA"/>
</dbReference>
<feature type="domain" description="DRBM" evidence="3">
    <location>
        <begin position="49"/>
        <end position="117"/>
    </location>
</feature>
<dbReference type="Gene3D" id="3.30.160.20">
    <property type="match status" value="2"/>
</dbReference>
<dbReference type="Pfam" id="PF00035">
    <property type="entry name" value="dsrm"/>
    <property type="match status" value="2"/>
</dbReference>
<dbReference type="InterPro" id="IPR014720">
    <property type="entry name" value="dsRBD_dom"/>
</dbReference>
<dbReference type="GO" id="GO:0007281">
    <property type="term" value="P:germ cell development"/>
    <property type="evidence" value="ECO:0007669"/>
    <property type="project" value="TreeGrafter"/>
</dbReference>
<dbReference type="GO" id="GO:0010494">
    <property type="term" value="C:cytoplasmic stress granule"/>
    <property type="evidence" value="ECO:0007669"/>
    <property type="project" value="TreeGrafter"/>
</dbReference>
<dbReference type="GO" id="GO:0043025">
    <property type="term" value="C:neuronal cell body"/>
    <property type="evidence" value="ECO:0007669"/>
    <property type="project" value="TreeGrafter"/>
</dbReference>
<keyword evidence="1" id="KW-0694">RNA-binding</keyword>
<protein>
    <submittedName>
        <fullName evidence="4">Double-stranded RNA-binding protein Staufen homolog 1 isoform X2</fullName>
    </submittedName>
</protein>